<dbReference type="PANTHER" id="PTHR24028">
    <property type="entry name" value="CADHERIN-87A"/>
    <property type="match status" value="1"/>
</dbReference>
<dbReference type="InterPro" id="IPR050174">
    <property type="entry name" value="Protocadherin/Cadherin-CA"/>
</dbReference>
<organism evidence="5 6">
    <name type="scientific">Fulvitalea axinellae</name>
    <dbReference type="NCBI Taxonomy" id="1182444"/>
    <lineage>
        <taxon>Bacteria</taxon>
        <taxon>Pseudomonadati</taxon>
        <taxon>Bacteroidota</taxon>
        <taxon>Cytophagia</taxon>
        <taxon>Cytophagales</taxon>
        <taxon>Persicobacteraceae</taxon>
        <taxon>Fulvitalea</taxon>
    </lineage>
</organism>
<geneLocation type="plasmid" evidence="5 6">
    <name>pFA4</name>
</geneLocation>
<evidence type="ECO:0008006" key="7">
    <source>
        <dbReference type="Google" id="ProtNLM"/>
    </source>
</evidence>
<gene>
    <name evidence="5" type="ORF">FUAX_48310</name>
</gene>
<dbReference type="Gene3D" id="2.60.40.10">
    <property type="entry name" value="Immunoglobulins"/>
    <property type="match status" value="1"/>
</dbReference>
<dbReference type="InterPro" id="IPR013783">
    <property type="entry name" value="Ig-like_fold"/>
</dbReference>
<evidence type="ECO:0000313" key="5">
    <source>
        <dbReference type="EMBL" id="BDD12399.1"/>
    </source>
</evidence>
<dbReference type="InterPro" id="IPR007110">
    <property type="entry name" value="Ig-like_dom"/>
</dbReference>
<proteinExistence type="predicted"/>
<feature type="domain" description="Ig-like" evidence="4">
    <location>
        <begin position="277"/>
        <end position="351"/>
    </location>
</feature>
<evidence type="ECO:0000313" key="6">
    <source>
        <dbReference type="Proteomes" id="UP001348817"/>
    </source>
</evidence>
<evidence type="ECO:0000259" key="3">
    <source>
        <dbReference type="PROSITE" id="PS50268"/>
    </source>
</evidence>
<dbReference type="AlphaFoldDB" id="A0AAU9D126"/>
<dbReference type="InterPro" id="IPR026444">
    <property type="entry name" value="Secre_tail"/>
</dbReference>
<reference evidence="5 6" key="1">
    <citation type="submission" date="2021-12" db="EMBL/GenBank/DDBJ databases">
        <title>Genome sequencing of bacteria with rrn-lacking chromosome and rrn-plasmid.</title>
        <authorList>
            <person name="Anda M."/>
            <person name="Iwasaki W."/>
        </authorList>
    </citation>
    <scope>NUCLEOTIDE SEQUENCE [LARGE SCALE GENOMIC DNA]</scope>
    <source>
        <strain evidence="5 6">DSM 100852</strain>
        <plasmid evidence="5 6">pFA4</plasmid>
    </source>
</reference>
<dbReference type="GO" id="GO:0007156">
    <property type="term" value="P:homophilic cell adhesion via plasma membrane adhesion molecules"/>
    <property type="evidence" value="ECO:0007669"/>
    <property type="project" value="InterPro"/>
</dbReference>
<dbReference type="GO" id="GO:0005509">
    <property type="term" value="F:calcium ion binding"/>
    <property type="evidence" value="ECO:0007669"/>
    <property type="project" value="InterPro"/>
</dbReference>
<dbReference type="Proteomes" id="UP001348817">
    <property type="component" value="Plasmid pFA4"/>
</dbReference>
<sequence>MKKHLLTGILLFLISASGFAQTETYDYPLSPKISEDWLNLLKSQLDGDNWHYKSANDLLKRTQSPRFIKGNIKGQDVVNFPDDDTRRPSSLAIVDLRNNNLAGEMLGTPGEYIWTYDSHGYEQGRFYAKTEFLFSHNRISKVTARLYGQGMSQQNVKKVALDHNGLETFEPPYPDEGNVGYRGIYVLQLNNNNIRELDRLKWEDHRIWDQNFSNWKKGDIQYYGRTPHLTMHADTFRIDNNYLNFKQLIYLKSLSDGSRFRSADRPPNPDFQFIYSPQKALGEDVPERTVNGGEAVDLAFSLPDDENKYRWELNGEEIPLSEGKDYRFIMDSEQAGVYRCLVTNESLPELTIKSKDIAVFIHKDGNQAPTDISLTNNHMPPHAFRWAVVGDLLSEDPDGDKVFFRLVGDMDGHNSSFRIKDGRTLVSSEELFNHHFLTEYRITVEAYDVYGGKFQKELVIQRGNPTTNPPTNFVMTNVTINENEIGDVGQLKLSGVKDGTFGFSLPEALDNRFFSIEGDILKTKIPLNYETQRYYNIRVNASSTDGSLTIPKDFRIEALDINDAPRELVLSTNRIEVGKRKGTYIGTLVATDDDPEDIDFKYEIVSNDFVVDNKVQIKNKRKFLASDIGDKTLRVTVTDPHGAKTELPVIVQVVPVPTEGPVILINNNSIQENKTGTVGTLSVDQGGEYAYTLIPGEGAQHNSKFEIDGKSLKLKSEANYEGENLMMIRIKAEGDKNIEQNFVIHIQNVNEAPENLGLSNFKIASSDPIGTEIAQIILKDIDGDRGSFKLQDKHDAVYFKVEGDKLLVNKTIDKSTFVVSLVGSDGEYSVTKEFALASDFTTGEKTEARVFAWNDFSISAGESITLNAETNSDGALTYQIVSGAEFATLGENATLTAVKKGVVEIKATVAGTGTYSQASKTITINVLEANARQKATISDWGNIGTTVGDVITLGAYSNSDGKVSYEVISGNEFVTLEKNKLTAVKAGAAQIKASVEATENYLAVEQTIEVSVTAQGELVPAIITNFESRAIQFSDGTFSLSGYTNSTAKVEYEIIKGAELVTASGTLMTIKSAGNLTIRAFVPATETHTSAELQREFRIVADGERIEVEILGLEDLDINENTPAFALSGYSESPAKVQYEILQGQDVAEINGVALRPLKAGLATIKASVEANGLYAAAEKVIAMRVHTVTSVMEPHNSVILSPNPASSQVTVKAKALNGSLNVSVFSNSGKVLLTQEINGATGEITLNVSSIPTGTYFMRIVSPTFSKTIQFVKK</sequence>
<dbReference type="EMBL" id="AP025318">
    <property type="protein sequence ID" value="BDD12399.1"/>
    <property type="molecule type" value="Genomic_DNA"/>
</dbReference>
<keyword evidence="1" id="KW-0325">Glycoprotein</keyword>
<feature type="signal peptide" evidence="2">
    <location>
        <begin position="1"/>
        <end position="20"/>
    </location>
</feature>
<evidence type="ECO:0000259" key="4">
    <source>
        <dbReference type="PROSITE" id="PS50835"/>
    </source>
</evidence>
<dbReference type="PANTHER" id="PTHR24028:SF146">
    <property type="entry name" value="CADHERIN 96CB, ISOFORM D-RELATED"/>
    <property type="match status" value="1"/>
</dbReference>
<dbReference type="InterPro" id="IPR002126">
    <property type="entry name" value="Cadherin-like_dom"/>
</dbReference>
<feature type="chain" id="PRO_5043806959" description="Por secretion system C-terminal sorting domain-containing protein" evidence="2">
    <location>
        <begin position="21"/>
        <end position="1275"/>
    </location>
</feature>
<dbReference type="RefSeq" id="WP_338395538.1">
    <property type="nucleotide sequence ID" value="NZ_AP025318.1"/>
</dbReference>
<evidence type="ECO:0000256" key="2">
    <source>
        <dbReference type="SAM" id="SignalP"/>
    </source>
</evidence>
<keyword evidence="2" id="KW-0732">Signal</keyword>
<dbReference type="KEGG" id="fax:FUAX_48310"/>
<dbReference type="NCBIfam" id="TIGR04183">
    <property type="entry name" value="Por_Secre_tail"/>
    <property type="match status" value="1"/>
</dbReference>
<dbReference type="Pfam" id="PF18962">
    <property type="entry name" value="Por_Secre_tail"/>
    <property type="match status" value="1"/>
</dbReference>
<accession>A0AAU9D126</accession>
<dbReference type="CDD" id="cd11304">
    <property type="entry name" value="Cadherin_repeat"/>
    <property type="match status" value="1"/>
</dbReference>
<name>A0AAU9D126_9BACT</name>
<keyword evidence="5" id="KW-0614">Plasmid</keyword>
<dbReference type="PROSITE" id="PS50268">
    <property type="entry name" value="CADHERIN_2"/>
    <property type="match status" value="1"/>
</dbReference>
<feature type="domain" description="Cadherin" evidence="3">
    <location>
        <begin position="487"/>
        <end position="567"/>
    </location>
</feature>
<dbReference type="PROSITE" id="PS50835">
    <property type="entry name" value="IG_LIKE"/>
    <property type="match status" value="1"/>
</dbReference>
<protein>
    <recommendedName>
        <fullName evidence="7">Por secretion system C-terminal sorting domain-containing protein</fullName>
    </recommendedName>
</protein>
<dbReference type="GO" id="GO:0005886">
    <property type="term" value="C:plasma membrane"/>
    <property type="evidence" value="ECO:0007669"/>
    <property type="project" value="TreeGrafter"/>
</dbReference>
<evidence type="ECO:0000256" key="1">
    <source>
        <dbReference type="ARBA" id="ARBA00023180"/>
    </source>
</evidence>
<keyword evidence="6" id="KW-1185">Reference proteome</keyword>